<dbReference type="Pfam" id="PF08863">
    <property type="entry name" value="YolD"/>
    <property type="match status" value="1"/>
</dbReference>
<dbReference type="EMBL" id="JBHTKJ010000027">
    <property type="protein sequence ID" value="MFD1038927.1"/>
    <property type="molecule type" value="Genomic_DNA"/>
</dbReference>
<reference evidence="2" key="1">
    <citation type="journal article" date="2019" name="Int. J. Syst. Evol. Microbiol.">
        <title>The Global Catalogue of Microorganisms (GCM) 10K type strain sequencing project: providing services to taxonomists for standard genome sequencing and annotation.</title>
        <authorList>
            <consortium name="The Broad Institute Genomics Platform"/>
            <consortium name="The Broad Institute Genome Sequencing Center for Infectious Disease"/>
            <person name="Wu L."/>
            <person name="Ma J."/>
        </authorList>
    </citation>
    <scope>NUCLEOTIDE SEQUENCE [LARGE SCALE GENOMIC DNA]</scope>
    <source>
        <strain evidence="2">CCUG 56754</strain>
    </source>
</reference>
<protein>
    <submittedName>
        <fullName evidence="1">YolD-like family protein</fullName>
    </submittedName>
</protein>
<keyword evidence="2" id="KW-1185">Reference proteome</keyword>
<dbReference type="InterPro" id="IPR014962">
    <property type="entry name" value="YolD"/>
</dbReference>
<organism evidence="1 2">
    <name type="scientific">Virgibacillus byunsanensis</name>
    <dbReference type="NCBI Taxonomy" id="570945"/>
    <lineage>
        <taxon>Bacteria</taxon>
        <taxon>Bacillati</taxon>
        <taxon>Bacillota</taxon>
        <taxon>Bacilli</taxon>
        <taxon>Bacillales</taxon>
        <taxon>Bacillaceae</taxon>
        <taxon>Virgibacillus</taxon>
    </lineage>
</organism>
<evidence type="ECO:0000313" key="2">
    <source>
        <dbReference type="Proteomes" id="UP001597040"/>
    </source>
</evidence>
<gene>
    <name evidence="1" type="ORF">ACFQ3N_11070</name>
</gene>
<accession>A0ABW3LKR7</accession>
<name>A0ABW3LKR7_9BACI</name>
<dbReference type="RefSeq" id="WP_390362377.1">
    <property type="nucleotide sequence ID" value="NZ_JBHTKJ010000027.1"/>
</dbReference>
<comment type="caution">
    <text evidence="1">The sequence shown here is derived from an EMBL/GenBank/DDBJ whole genome shotgun (WGS) entry which is preliminary data.</text>
</comment>
<evidence type="ECO:0000313" key="1">
    <source>
        <dbReference type="EMBL" id="MFD1038927.1"/>
    </source>
</evidence>
<proteinExistence type="predicted"/>
<dbReference type="PANTHER" id="PTHR40051:SF1">
    <property type="entry name" value="YOLD-LIKE FAMILY PROTEIN"/>
    <property type="match status" value="1"/>
</dbReference>
<sequence length="104" mass="12331">MSVNDRGTIKWTSMMLPEHVNLLREMWEEKSQKDKPILEEDIKEEINTQLQLAIHDNLTIEVKHFSGRDYLTKKGKLAKIDQTMLLFDDDTRINLYHVLDVYVD</sequence>
<dbReference type="PANTHER" id="PTHR40051">
    <property type="entry name" value="IG HYPOTHETICAL 15966"/>
    <property type="match status" value="1"/>
</dbReference>
<dbReference type="Proteomes" id="UP001597040">
    <property type="component" value="Unassembled WGS sequence"/>
</dbReference>